<evidence type="ECO:0000256" key="8">
    <source>
        <dbReference type="ARBA" id="ARBA00023012"/>
    </source>
</evidence>
<dbReference type="SUPFAM" id="SSF55874">
    <property type="entry name" value="ATPase domain of HSP90 chaperone/DNA topoisomerase II/histidine kinase"/>
    <property type="match status" value="1"/>
</dbReference>
<dbReference type="PANTHER" id="PTHR42878">
    <property type="entry name" value="TWO-COMPONENT HISTIDINE KINASE"/>
    <property type="match status" value="1"/>
</dbReference>
<dbReference type="SMART" id="SM00387">
    <property type="entry name" value="HATPase_c"/>
    <property type="match status" value="1"/>
</dbReference>
<keyword evidence="6 10" id="KW-0418">Kinase</keyword>
<sequence>MKVQIALSGQAEEARRAAESARSAMARLMAVAGHDLRQPIQVAMLSIARAVGEGVSPPAARRLTLAIEAMKRLGTELDDIARLSQRDEGLRPNRRAVYLDDVLSEVERDWRAYADACGTALEIPSARARVDTDPAMLKTILRNLVGNAIRHSGPRGRVVVSCRRQADTLFIDVKDDGDGIPVACLARIFDAFERGRSAQTDDGLGLGLTIVRQTAEMLDHPISVRSVEHEGSVFSVALPLLGPHVPRMVDLGTAMRC</sequence>
<comment type="caution">
    <text evidence="10">The sequence shown here is derived from an EMBL/GenBank/DDBJ whole genome shotgun (WGS) entry which is preliminary data.</text>
</comment>
<name>A0ABW0PCY9_9HYPH</name>
<dbReference type="RefSeq" id="WP_377818116.1">
    <property type="nucleotide sequence ID" value="NZ_JBHSLU010000164.1"/>
</dbReference>
<dbReference type="Proteomes" id="UP001596060">
    <property type="component" value="Unassembled WGS sequence"/>
</dbReference>
<evidence type="ECO:0000256" key="2">
    <source>
        <dbReference type="ARBA" id="ARBA00012438"/>
    </source>
</evidence>
<dbReference type="SUPFAM" id="SSF47384">
    <property type="entry name" value="Homodimeric domain of signal transducing histidine kinase"/>
    <property type="match status" value="1"/>
</dbReference>
<dbReference type="InterPro" id="IPR050351">
    <property type="entry name" value="BphY/WalK/GraS-like"/>
</dbReference>
<keyword evidence="3" id="KW-0597">Phosphoprotein</keyword>
<dbReference type="Pfam" id="PF02518">
    <property type="entry name" value="HATPase_c"/>
    <property type="match status" value="1"/>
</dbReference>
<dbReference type="CDD" id="cd00082">
    <property type="entry name" value="HisKA"/>
    <property type="match status" value="1"/>
</dbReference>
<evidence type="ECO:0000256" key="1">
    <source>
        <dbReference type="ARBA" id="ARBA00000085"/>
    </source>
</evidence>
<dbReference type="EC" id="2.7.13.3" evidence="2"/>
<accession>A0ABW0PCY9</accession>
<dbReference type="InterPro" id="IPR004358">
    <property type="entry name" value="Sig_transdc_His_kin-like_C"/>
</dbReference>
<proteinExistence type="predicted"/>
<protein>
    <recommendedName>
        <fullName evidence="2">histidine kinase</fullName>
        <ecNumber evidence="2">2.7.13.3</ecNumber>
    </recommendedName>
</protein>
<keyword evidence="5" id="KW-0547">Nucleotide-binding</keyword>
<dbReference type="InterPro" id="IPR005467">
    <property type="entry name" value="His_kinase_dom"/>
</dbReference>
<dbReference type="Gene3D" id="3.30.565.10">
    <property type="entry name" value="Histidine kinase-like ATPase, C-terminal domain"/>
    <property type="match status" value="1"/>
</dbReference>
<dbReference type="PROSITE" id="PS50109">
    <property type="entry name" value="HIS_KIN"/>
    <property type="match status" value="1"/>
</dbReference>
<evidence type="ECO:0000313" key="11">
    <source>
        <dbReference type="Proteomes" id="UP001596060"/>
    </source>
</evidence>
<dbReference type="InterPro" id="IPR003661">
    <property type="entry name" value="HisK_dim/P_dom"/>
</dbReference>
<feature type="domain" description="Histidine kinase" evidence="9">
    <location>
        <begin position="31"/>
        <end position="242"/>
    </location>
</feature>
<dbReference type="InterPro" id="IPR036890">
    <property type="entry name" value="HATPase_C_sf"/>
</dbReference>
<reference evidence="11" key="1">
    <citation type="journal article" date="2019" name="Int. J. Syst. Evol. Microbiol.">
        <title>The Global Catalogue of Microorganisms (GCM) 10K type strain sequencing project: providing services to taxonomists for standard genome sequencing and annotation.</title>
        <authorList>
            <consortium name="The Broad Institute Genomics Platform"/>
            <consortium name="The Broad Institute Genome Sequencing Center for Infectious Disease"/>
            <person name="Wu L."/>
            <person name="Ma J."/>
        </authorList>
    </citation>
    <scope>NUCLEOTIDE SEQUENCE [LARGE SCALE GENOMIC DNA]</scope>
    <source>
        <strain evidence="11">CCUG 43117</strain>
    </source>
</reference>
<keyword evidence="4" id="KW-0808">Transferase</keyword>
<keyword evidence="8" id="KW-0902">Two-component regulatory system</keyword>
<dbReference type="InterPro" id="IPR003594">
    <property type="entry name" value="HATPase_dom"/>
</dbReference>
<evidence type="ECO:0000256" key="3">
    <source>
        <dbReference type="ARBA" id="ARBA00022553"/>
    </source>
</evidence>
<dbReference type="GO" id="GO:0016301">
    <property type="term" value="F:kinase activity"/>
    <property type="evidence" value="ECO:0007669"/>
    <property type="project" value="UniProtKB-KW"/>
</dbReference>
<keyword evidence="11" id="KW-1185">Reference proteome</keyword>
<organism evidence="10 11">
    <name type="scientific">Bosea massiliensis</name>
    <dbReference type="NCBI Taxonomy" id="151419"/>
    <lineage>
        <taxon>Bacteria</taxon>
        <taxon>Pseudomonadati</taxon>
        <taxon>Pseudomonadota</taxon>
        <taxon>Alphaproteobacteria</taxon>
        <taxon>Hyphomicrobiales</taxon>
        <taxon>Boseaceae</taxon>
        <taxon>Bosea</taxon>
    </lineage>
</organism>
<dbReference type="InterPro" id="IPR036097">
    <property type="entry name" value="HisK_dim/P_sf"/>
</dbReference>
<dbReference type="EMBL" id="JBHSLU010000164">
    <property type="protein sequence ID" value="MFC5509392.1"/>
    <property type="molecule type" value="Genomic_DNA"/>
</dbReference>
<dbReference type="PANTHER" id="PTHR42878:SF7">
    <property type="entry name" value="SENSOR HISTIDINE KINASE GLRK"/>
    <property type="match status" value="1"/>
</dbReference>
<evidence type="ECO:0000256" key="6">
    <source>
        <dbReference type="ARBA" id="ARBA00022777"/>
    </source>
</evidence>
<evidence type="ECO:0000256" key="5">
    <source>
        <dbReference type="ARBA" id="ARBA00022741"/>
    </source>
</evidence>
<keyword evidence="7" id="KW-0067">ATP-binding</keyword>
<gene>
    <name evidence="10" type="ORF">ACFPN9_29695</name>
</gene>
<evidence type="ECO:0000313" key="10">
    <source>
        <dbReference type="EMBL" id="MFC5509392.1"/>
    </source>
</evidence>
<evidence type="ECO:0000256" key="4">
    <source>
        <dbReference type="ARBA" id="ARBA00022679"/>
    </source>
</evidence>
<comment type="catalytic activity">
    <reaction evidence="1">
        <text>ATP + protein L-histidine = ADP + protein N-phospho-L-histidine.</text>
        <dbReference type="EC" id="2.7.13.3"/>
    </reaction>
</comment>
<dbReference type="Gene3D" id="1.10.287.130">
    <property type="match status" value="1"/>
</dbReference>
<evidence type="ECO:0000256" key="7">
    <source>
        <dbReference type="ARBA" id="ARBA00022840"/>
    </source>
</evidence>
<dbReference type="PRINTS" id="PR00344">
    <property type="entry name" value="BCTRLSENSOR"/>
</dbReference>
<evidence type="ECO:0000259" key="9">
    <source>
        <dbReference type="PROSITE" id="PS50109"/>
    </source>
</evidence>
<dbReference type="CDD" id="cd00075">
    <property type="entry name" value="HATPase"/>
    <property type="match status" value="1"/>
</dbReference>